<proteinExistence type="predicted"/>
<dbReference type="EMBL" id="VSSQ01105466">
    <property type="protein sequence ID" value="MPN45497.1"/>
    <property type="molecule type" value="Genomic_DNA"/>
</dbReference>
<gene>
    <name evidence="2" type="primary">mscS_36</name>
    <name evidence="2" type="ORF">SDC9_193064</name>
</gene>
<evidence type="ECO:0000313" key="2">
    <source>
        <dbReference type="EMBL" id="MPN45497.1"/>
    </source>
</evidence>
<dbReference type="SUPFAM" id="SSF82689">
    <property type="entry name" value="Mechanosensitive channel protein MscS (YggB), C-terminal domain"/>
    <property type="match status" value="1"/>
</dbReference>
<protein>
    <submittedName>
        <fullName evidence="2">Small-conductance mechanosensitive channel</fullName>
    </submittedName>
</protein>
<evidence type="ECO:0000259" key="1">
    <source>
        <dbReference type="Pfam" id="PF21082"/>
    </source>
</evidence>
<dbReference type="PANTHER" id="PTHR30221:SF8">
    <property type="entry name" value="SMALL-CONDUCTANCE MECHANOSENSITIVE CHANNEL"/>
    <property type="match status" value="1"/>
</dbReference>
<reference evidence="2" key="1">
    <citation type="submission" date="2019-08" db="EMBL/GenBank/DDBJ databases">
        <authorList>
            <person name="Kucharzyk K."/>
            <person name="Murdoch R.W."/>
            <person name="Higgins S."/>
            <person name="Loffler F."/>
        </authorList>
    </citation>
    <scope>NUCLEOTIDE SEQUENCE</scope>
</reference>
<organism evidence="2">
    <name type="scientific">bioreactor metagenome</name>
    <dbReference type="NCBI Taxonomy" id="1076179"/>
    <lineage>
        <taxon>unclassified sequences</taxon>
        <taxon>metagenomes</taxon>
        <taxon>ecological metagenomes</taxon>
    </lineage>
</organism>
<dbReference type="GO" id="GO:0008381">
    <property type="term" value="F:mechanosensitive monoatomic ion channel activity"/>
    <property type="evidence" value="ECO:0007669"/>
    <property type="project" value="InterPro"/>
</dbReference>
<accession>A0A645I2H1</accession>
<dbReference type="GO" id="GO:0016020">
    <property type="term" value="C:membrane"/>
    <property type="evidence" value="ECO:0007669"/>
    <property type="project" value="InterPro"/>
</dbReference>
<name>A0A645I2H1_9ZZZZ</name>
<comment type="caution">
    <text evidence="2">The sequence shown here is derived from an EMBL/GenBank/DDBJ whole genome shotgun (WGS) entry which is preliminary data.</text>
</comment>
<dbReference type="InterPro" id="IPR045275">
    <property type="entry name" value="MscS_archaea/bacteria_type"/>
</dbReference>
<dbReference type="InterPro" id="IPR049278">
    <property type="entry name" value="MS_channel_C"/>
</dbReference>
<dbReference type="InterPro" id="IPR011066">
    <property type="entry name" value="MscS_channel_C_sf"/>
</dbReference>
<dbReference type="AlphaFoldDB" id="A0A645I2H1"/>
<dbReference type="Pfam" id="PF21082">
    <property type="entry name" value="MS_channel_3rd"/>
    <property type="match status" value="1"/>
</dbReference>
<sequence length="119" mass="13417">MPNSVLSNGVVTNFSALQTRRVDISFTVGAESDTETVKRLMTRAAEEHPLVLDEPRPEARMSGMVSGLMNFTLRCWVKTPDFWAVTYDLNERLKNDFDQAKIHLPPPQSKVQIIDGRQG</sequence>
<dbReference type="Gene3D" id="3.30.70.100">
    <property type="match status" value="1"/>
</dbReference>
<feature type="domain" description="Mechanosensitive ion channel MscS C-terminal" evidence="1">
    <location>
        <begin position="22"/>
        <end position="104"/>
    </location>
</feature>
<dbReference type="PANTHER" id="PTHR30221">
    <property type="entry name" value="SMALL-CONDUCTANCE MECHANOSENSITIVE CHANNEL"/>
    <property type="match status" value="1"/>
</dbReference>